<protein>
    <submittedName>
        <fullName evidence="2">Membrane protein</fullName>
    </submittedName>
</protein>
<evidence type="ECO:0000313" key="3">
    <source>
        <dbReference type="Proteomes" id="UP000035287"/>
    </source>
</evidence>
<accession>A0A0G3XH20</accession>
<dbReference type="KEGG" id="cna:AB433_06085"/>
<organism evidence="2 3">
    <name type="scientific">Croceicoccus naphthovorans</name>
    <dbReference type="NCBI Taxonomy" id="1348774"/>
    <lineage>
        <taxon>Bacteria</taxon>
        <taxon>Pseudomonadati</taxon>
        <taxon>Pseudomonadota</taxon>
        <taxon>Alphaproteobacteria</taxon>
        <taxon>Sphingomonadales</taxon>
        <taxon>Erythrobacteraceae</taxon>
        <taxon>Croceicoccus</taxon>
    </lineage>
</organism>
<dbReference type="EMBL" id="CP011770">
    <property type="protein sequence ID" value="AKM09648.1"/>
    <property type="molecule type" value="Genomic_DNA"/>
</dbReference>
<dbReference type="PANTHER" id="PTHR40547:SF1">
    <property type="entry name" value="SLL0298 PROTEIN"/>
    <property type="match status" value="1"/>
</dbReference>
<dbReference type="PANTHER" id="PTHR40547">
    <property type="entry name" value="SLL0298 PROTEIN"/>
    <property type="match status" value="1"/>
</dbReference>
<dbReference type="InterPro" id="IPR018639">
    <property type="entry name" value="DUF2062"/>
</dbReference>
<sequence>MAQRLAGRIIGWTRSKMPTREQMEQNRFIRPYAHRVLRSELWRFTRRSVPRGVALGIAAGIIIPLGQIFVAALLALPFRANVPVAATTTFITNPATIPFVWWFANWLGSTLLRVDEVTIIAPVSTAMQQTEFDKFLEWLTGETLVTAFGLVALASICSALGYLFSSWGWRWWVARKRKKIIRARRERLERARHAEGSA</sequence>
<dbReference type="Proteomes" id="UP000035287">
    <property type="component" value="Chromosome"/>
</dbReference>
<dbReference type="Pfam" id="PF09835">
    <property type="entry name" value="DUF2062"/>
    <property type="match status" value="1"/>
</dbReference>
<reference evidence="2 3" key="1">
    <citation type="submission" date="2015-06" db="EMBL/GenBank/DDBJ databases">
        <authorList>
            <person name="Zeng Y."/>
            <person name="Huang Y."/>
        </authorList>
    </citation>
    <scope>NUCLEOTIDE SEQUENCE [LARGE SCALE GENOMIC DNA]</scope>
    <source>
        <strain evidence="2 3">PQ-2</strain>
    </source>
</reference>
<name>A0A0G3XH20_9SPHN</name>
<feature type="domain" description="DUF2062" evidence="1">
    <location>
        <begin position="30"/>
        <end position="177"/>
    </location>
</feature>
<evidence type="ECO:0000259" key="1">
    <source>
        <dbReference type="Pfam" id="PF09835"/>
    </source>
</evidence>
<dbReference type="AlphaFoldDB" id="A0A0G3XH20"/>
<evidence type="ECO:0000313" key="2">
    <source>
        <dbReference type="EMBL" id="AKM09648.1"/>
    </source>
</evidence>
<keyword evidence="3" id="KW-1185">Reference proteome</keyword>
<dbReference type="STRING" id="1348774.AB433_06085"/>
<proteinExistence type="predicted"/>
<gene>
    <name evidence="2" type="ORF">AB433_06085</name>
</gene>
<dbReference type="PATRIC" id="fig|1348774.3.peg.1278"/>